<keyword evidence="1" id="KW-0175">Coiled coil</keyword>
<keyword evidence="4" id="KW-1185">Reference proteome</keyword>
<gene>
    <name evidence="3" type="ORF">AZE42_03623</name>
</gene>
<feature type="compositionally biased region" description="Low complexity" evidence="2">
    <location>
        <begin position="247"/>
        <end position="256"/>
    </location>
</feature>
<proteinExistence type="predicted"/>
<feature type="coiled-coil region" evidence="1">
    <location>
        <begin position="65"/>
        <end position="127"/>
    </location>
</feature>
<evidence type="ECO:0000313" key="4">
    <source>
        <dbReference type="Proteomes" id="UP000183567"/>
    </source>
</evidence>
<accession>A0A1J8QTX8</accession>
<evidence type="ECO:0000313" key="3">
    <source>
        <dbReference type="EMBL" id="OJA16841.1"/>
    </source>
</evidence>
<dbReference type="AlphaFoldDB" id="A0A1J8QTX8"/>
<feature type="region of interest" description="Disordered" evidence="2">
    <location>
        <begin position="232"/>
        <end position="267"/>
    </location>
</feature>
<sequence length="288" mass="30956">MSSGRERYLAMEGSVVIPDATSAALVERAPLEQADLKEGTVSPELIAPSEAPAFDDPTFNSSPVVEFLQKRLKALNKKISRLTSYASTDYKKLDDDQKRTLKTLPSLKAVQKELEDVKKLAEIREADLAQELAARRADAEAAKASSTNGASTILSLIRLHACLSNHQPLPVALDFNDAEGEAIFSVCSALINEESDVKEAAVSGLLSGQGTFNDVSYARLLDIVQSFINPPRELTPLPAEPDTTEVASSELASNSHSESKALSGIPTTSGSGTGSFYFMQTSDFKYLL</sequence>
<evidence type="ECO:0000256" key="1">
    <source>
        <dbReference type="SAM" id="Coils"/>
    </source>
</evidence>
<dbReference type="OrthoDB" id="2409325at2759"/>
<dbReference type="EMBL" id="LVVM01002332">
    <property type="protein sequence ID" value="OJA16841.1"/>
    <property type="molecule type" value="Genomic_DNA"/>
</dbReference>
<dbReference type="Proteomes" id="UP000183567">
    <property type="component" value="Unassembled WGS sequence"/>
</dbReference>
<reference evidence="3 4" key="1">
    <citation type="submission" date="2016-03" db="EMBL/GenBank/DDBJ databases">
        <title>Comparative genomics of the ectomycorrhizal sister species Rhizopogon vinicolor and Rhizopogon vesiculosus (Basidiomycota: Boletales) reveals a divergence of the mating type B locus.</title>
        <authorList>
            <person name="Mujic A.B."/>
            <person name="Kuo A."/>
            <person name="Tritt A."/>
            <person name="Lipzen A."/>
            <person name="Chen C."/>
            <person name="Johnson J."/>
            <person name="Sharma A."/>
            <person name="Barry K."/>
            <person name="Grigoriev I.V."/>
            <person name="Spatafora J.W."/>
        </authorList>
    </citation>
    <scope>NUCLEOTIDE SEQUENCE [LARGE SCALE GENOMIC DNA]</scope>
    <source>
        <strain evidence="3 4">AM-OR11-056</strain>
    </source>
</reference>
<organism evidence="3 4">
    <name type="scientific">Rhizopogon vesiculosus</name>
    <dbReference type="NCBI Taxonomy" id="180088"/>
    <lineage>
        <taxon>Eukaryota</taxon>
        <taxon>Fungi</taxon>
        <taxon>Dikarya</taxon>
        <taxon>Basidiomycota</taxon>
        <taxon>Agaricomycotina</taxon>
        <taxon>Agaricomycetes</taxon>
        <taxon>Agaricomycetidae</taxon>
        <taxon>Boletales</taxon>
        <taxon>Suillineae</taxon>
        <taxon>Rhizopogonaceae</taxon>
        <taxon>Rhizopogon</taxon>
    </lineage>
</organism>
<name>A0A1J8QTX8_9AGAM</name>
<comment type="caution">
    <text evidence="3">The sequence shown here is derived from an EMBL/GenBank/DDBJ whole genome shotgun (WGS) entry which is preliminary data.</text>
</comment>
<evidence type="ECO:0000256" key="2">
    <source>
        <dbReference type="SAM" id="MobiDB-lite"/>
    </source>
</evidence>
<protein>
    <submittedName>
        <fullName evidence="3">Uncharacterized protein</fullName>
    </submittedName>
</protein>
<dbReference type="STRING" id="180088.A0A1J8QTX8"/>